<reference evidence="2 3" key="1">
    <citation type="journal article" date="2024" name="Nat. Commun.">
        <title>Phylogenomics reveals the evolutionary origins of lichenization in chlorophyte algae.</title>
        <authorList>
            <person name="Puginier C."/>
            <person name="Libourel C."/>
            <person name="Otte J."/>
            <person name="Skaloud P."/>
            <person name="Haon M."/>
            <person name="Grisel S."/>
            <person name="Petersen M."/>
            <person name="Berrin J.G."/>
            <person name="Delaux P.M."/>
            <person name="Dal Grande F."/>
            <person name="Keller J."/>
        </authorList>
    </citation>
    <scope>NUCLEOTIDE SEQUENCE [LARGE SCALE GENOMIC DNA]</scope>
    <source>
        <strain evidence="2 3">SAG 2523</strain>
    </source>
</reference>
<sequence length="125" mass="13019">MLFKGVNQALAIYQLTNALLWHEVRQTPTSRKVVFLSAGRGLAATLVTHVMSHHNSPIPEEVPPPDGLISAHHSQSPDDICSRPGTSAEGLGLVPEGRDPGQLGPHTTGVNDGVGSASSSSGELP</sequence>
<feature type="compositionally biased region" description="Polar residues" evidence="1">
    <location>
        <begin position="116"/>
        <end position="125"/>
    </location>
</feature>
<name>A0AAW1TEI4_9CHLO</name>
<accession>A0AAW1TEI4</accession>
<protein>
    <submittedName>
        <fullName evidence="2">Uncharacterized protein</fullName>
    </submittedName>
</protein>
<keyword evidence="3" id="KW-1185">Reference proteome</keyword>
<feature type="region of interest" description="Disordered" evidence="1">
    <location>
        <begin position="53"/>
        <end position="125"/>
    </location>
</feature>
<dbReference type="Proteomes" id="UP001485043">
    <property type="component" value="Unassembled WGS sequence"/>
</dbReference>
<proteinExistence type="predicted"/>
<organism evidence="2 3">
    <name type="scientific">Apatococcus fuscideae</name>
    <dbReference type="NCBI Taxonomy" id="2026836"/>
    <lineage>
        <taxon>Eukaryota</taxon>
        <taxon>Viridiplantae</taxon>
        <taxon>Chlorophyta</taxon>
        <taxon>core chlorophytes</taxon>
        <taxon>Trebouxiophyceae</taxon>
        <taxon>Chlorellales</taxon>
        <taxon>Chlorellaceae</taxon>
        <taxon>Apatococcus</taxon>
    </lineage>
</organism>
<comment type="caution">
    <text evidence="2">The sequence shown here is derived from an EMBL/GenBank/DDBJ whole genome shotgun (WGS) entry which is preliminary data.</text>
</comment>
<dbReference type="AlphaFoldDB" id="A0AAW1TEI4"/>
<evidence type="ECO:0000313" key="3">
    <source>
        <dbReference type="Proteomes" id="UP001485043"/>
    </source>
</evidence>
<evidence type="ECO:0000313" key="2">
    <source>
        <dbReference type="EMBL" id="KAK9867155.1"/>
    </source>
</evidence>
<gene>
    <name evidence="2" type="ORF">WJX84_003756</name>
</gene>
<dbReference type="EMBL" id="JALJOV010000105">
    <property type="protein sequence ID" value="KAK9867155.1"/>
    <property type="molecule type" value="Genomic_DNA"/>
</dbReference>
<evidence type="ECO:0000256" key="1">
    <source>
        <dbReference type="SAM" id="MobiDB-lite"/>
    </source>
</evidence>